<protein>
    <submittedName>
        <fullName evidence="2">Phosphonoacetate hydrolase</fullName>
    </submittedName>
</protein>
<dbReference type="Gene3D" id="2.30.30.40">
    <property type="entry name" value="SH3 Domains"/>
    <property type="match status" value="1"/>
</dbReference>
<dbReference type="PANTHER" id="PTHR30305:SF3">
    <property type="entry name" value="PROTEIN YJDM"/>
    <property type="match status" value="1"/>
</dbReference>
<sequence>MKQMSKLKELQDRSGTVCELCNTNENLSVYDIPESPNVGLDSSILICSTCKEQIEDTSTMDPNHWRCLNDSMWSQVPGVKVMAYRMLNRLKSEGWPQDLLDMLYLDDDTIAWAGATGDGEDESSLIKHLDSNGALLQVGDNVVLIKDLNVKGANFTAKRGTAVRNISLVHDNAEHIEGKISGQHIVILTKFVKKS</sequence>
<dbReference type="InterPro" id="IPR013988">
    <property type="entry name" value="YjdM_C"/>
</dbReference>
<evidence type="ECO:0000313" key="2">
    <source>
        <dbReference type="EMBL" id="SEK56770.1"/>
    </source>
</evidence>
<dbReference type="PANTHER" id="PTHR30305">
    <property type="entry name" value="PROTEIN YJDM-RELATED"/>
    <property type="match status" value="1"/>
</dbReference>
<dbReference type="GO" id="GO:0016787">
    <property type="term" value="F:hydrolase activity"/>
    <property type="evidence" value="ECO:0007669"/>
    <property type="project" value="UniProtKB-KW"/>
</dbReference>
<dbReference type="EMBL" id="FOAB01000001">
    <property type="protein sequence ID" value="SEK56770.1"/>
    <property type="molecule type" value="Genomic_DNA"/>
</dbReference>
<dbReference type="STRING" id="1038014.SAMN04487910_0840"/>
<proteinExistence type="predicted"/>
<dbReference type="AlphaFoldDB" id="A0A1H7I5P1"/>
<evidence type="ECO:0000313" key="3">
    <source>
        <dbReference type="Proteomes" id="UP000198521"/>
    </source>
</evidence>
<dbReference type="InterPro" id="IPR013991">
    <property type="entry name" value="PhnaA_N_proteobac"/>
</dbReference>
<reference evidence="2 3" key="1">
    <citation type="submission" date="2016-10" db="EMBL/GenBank/DDBJ databases">
        <authorList>
            <person name="de Groot N.N."/>
        </authorList>
    </citation>
    <scope>NUCLEOTIDE SEQUENCE [LARGE SCALE GENOMIC DNA]</scope>
    <source>
        <strain evidence="2 3">DSM 25232</strain>
    </source>
</reference>
<dbReference type="SUPFAM" id="SSF82057">
    <property type="entry name" value="Prokaryotic SH3-related domain"/>
    <property type="match status" value="1"/>
</dbReference>
<dbReference type="Pfam" id="PF03831">
    <property type="entry name" value="YjdM"/>
    <property type="match status" value="1"/>
</dbReference>
<evidence type="ECO:0000259" key="1">
    <source>
        <dbReference type="SMART" id="SM00782"/>
    </source>
</evidence>
<gene>
    <name evidence="2" type="ORF">SAMN04487910_0840</name>
</gene>
<organism evidence="2 3">
    <name type="scientific">Aquimarina amphilecti</name>
    <dbReference type="NCBI Taxonomy" id="1038014"/>
    <lineage>
        <taxon>Bacteria</taxon>
        <taxon>Pseudomonadati</taxon>
        <taxon>Bacteroidota</taxon>
        <taxon>Flavobacteriia</taxon>
        <taxon>Flavobacteriales</taxon>
        <taxon>Flavobacteriaceae</taxon>
        <taxon>Aquimarina</taxon>
    </lineage>
</organism>
<keyword evidence="2" id="KW-0378">Hydrolase</keyword>
<accession>A0A1H7I5P1</accession>
<name>A0A1H7I5P1_AQUAM</name>
<dbReference type="SMART" id="SM00782">
    <property type="entry name" value="PhnA_Zn_Ribbon"/>
    <property type="match status" value="1"/>
</dbReference>
<keyword evidence="3" id="KW-1185">Reference proteome</keyword>
<feature type="domain" description="PhnA protein N-terminal proteobacterial" evidence="1">
    <location>
        <begin position="9"/>
        <end position="55"/>
    </location>
</feature>
<dbReference type="Proteomes" id="UP000198521">
    <property type="component" value="Unassembled WGS sequence"/>
</dbReference>